<evidence type="ECO:0000313" key="12">
    <source>
        <dbReference type="Proteomes" id="UP000253606"/>
    </source>
</evidence>
<dbReference type="GO" id="GO:0005886">
    <property type="term" value="C:plasma membrane"/>
    <property type="evidence" value="ECO:0007669"/>
    <property type="project" value="UniProtKB-SubCell"/>
</dbReference>
<evidence type="ECO:0000256" key="9">
    <source>
        <dbReference type="SAM" id="Phobius"/>
    </source>
</evidence>
<feature type="transmembrane region" description="Helical" evidence="9">
    <location>
        <begin position="96"/>
        <end position="122"/>
    </location>
</feature>
<evidence type="ECO:0000256" key="2">
    <source>
        <dbReference type="ARBA" id="ARBA00006464"/>
    </source>
</evidence>
<evidence type="ECO:0000256" key="5">
    <source>
        <dbReference type="ARBA" id="ARBA00022692"/>
    </source>
</evidence>
<dbReference type="PANTHER" id="PTHR30576">
    <property type="entry name" value="COLANIC BIOSYNTHESIS UDP-GLUCOSE LIPID CARRIER TRANSFERASE"/>
    <property type="match status" value="1"/>
</dbReference>
<evidence type="ECO:0000313" key="11">
    <source>
        <dbReference type="EMBL" id="AXC10918.1"/>
    </source>
</evidence>
<dbReference type="PANTHER" id="PTHR30576:SF4">
    <property type="entry name" value="UNDECAPRENYL-PHOSPHATE GALACTOSE PHOSPHOTRANSFERASE"/>
    <property type="match status" value="1"/>
</dbReference>
<dbReference type="AlphaFoldDB" id="A0A2Z5FVM1"/>
<evidence type="ECO:0000259" key="10">
    <source>
        <dbReference type="Pfam" id="PF02397"/>
    </source>
</evidence>
<comment type="similarity">
    <text evidence="2">Belongs to the bacterial sugar transferase family.</text>
</comment>
<evidence type="ECO:0000256" key="4">
    <source>
        <dbReference type="ARBA" id="ARBA00022679"/>
    </source>
</evidence>
<evidence type="ECO:0000256" key="1">
    <source>
        <dbReference type="ARBA" id="ARBA00004236"/>
    </source>
</evidence>
<feature type="compositionally biased region" description="Polar residues" evidence="8">
    <location>
        <begin position="1"/>
        <end position="11"/>
    </location>
</feature>
<gene>
    <name evidence="11" type="ORF">ACPOL_1572</name>
</gene>
<feature type="region of interest" description="Disordered" evidence="8">
    <location>
        <begin position="1"/>
        <end position="38"/>
    </location>
</feature>
<dbReference type="Pfam" id="PF02397">
    <property type="entry name" value="Bac_transf"/>
    <property type="match status" value="1"/>
</dbReference>
<protein>
    <submittedName>
        <fullName evidence="11">Undecaprenyl-phosphate galactosephosphotransferase</fullName>
    </submittedName>
</protein>
<evidence type="ECO:0000256" key="6">
    <source>
        <dbReference type="ARBA" id="ARBA00022989"/>
    </source>
</evidence>
<keyword evidence="12" id="KW-1185">Reference proteome</keyword>
<reference evidence="11 12" key="1">
    <citation type="journal article" date="2018" name="Front. Microbiol.">
        <title>Hydrolytic Capabilities as a Key to Environmental Success: Chitinolytic and Cellulolytic Acidobacteria From Acidic Sub-arctic Soils and Boreal Peatlands.</title>
        <authorList>
            <person name="Belova S.E."/>
            <person name="Ravin N.V."/>
            <person name="Pankratov T.A."/>
            <person name="Rakitin A.L."/>
            <person name="Ivanova A.A."/>
            <person name="Beletsky A.V."/>
            <person name="Mardanov A.V."/>
            <person name="Sinninghe Damste J.S."/>
            <person name="Dedysh S.N."/>
        </authorList>
    </citation>
    <scope>NUCLEOTIDE SEQUENCE [LARGE SCALE GENOMIC DNA]</scope>
    <source>
        <strain evidence="11 12">SBC82</strain>
    </source>
</reference>
<dbReference type="GO" id="GO:0016780">
    <property type="term" value="F:phosphotransferase activity, for other substituted phosphate groups"/>
    <property type="evidence" value="ECO:0007669"/>
    <property type="project" value="TreeGrafter"/>
</dbReference>
<organism evidence="11 12">
    <name type="scientific">Acidisarcina polymorpha</name>
    <dbReference type="NCBI Taxonomy" id="2211140"/>
    <lineage>
        <taxon>Bacteria</taxon>
        <taxon>Pseudomonadati</taxon>
        <taxon>Acidobacteriota</taxon>
        <taxon>Terriglobia</taxon>
        <taxon>Terriglobales</taxon>
        <taxon>Acidobacteriaceae</taxon>
        <taxon>Acidisarcina</taxon>
    </lineage>
</organism>
<keyword evidence="6 9" id="KW-1133">Transmembrane helix</keyword>
<keyword evidence="5 9" id="KW-0812">Transmembrane</keyword>
<dbReference type="InterPro" id="IPR003362">
    <property type="entry name" value="Bact_transf"/>
</dbReference>
<evidence type="ECO:0000256" key="3">
    <source>
        <dbReference type="ARBA" id="ARBA00022475"/>
    </source>
</evidence>
<keyword evidence="7 9" id="KW-0472">Membrane</keyword>
<keyword evidence="4 11" id="KW-0808">Transferase</keyword>
<accession>A0A2Z5FVM1</accession>
<dbReference type="Proteomes" id="UP000253606">
    <property type="component" value="Chromosome"/>
</dbReference>
<feature type="domain" description="Bacterial sugar transferase" evidence="10">
    <location>
        <begin position="94"/>
        <end position="284"/>
    </location>
</feature>
<evidence type="ECO:0000256" key="7">
    <source>
        <dbReference type="ARBA" id="ARBA00023136"/>
    </source>
</evidence>
<proteinExistence type="inferred from homology"/>
<dbReference type="EMBL" id="CP030840">
    <property type="protein sequence ID" value="AXC10918.1"/>
    <property type="molecule type" value="Genomic_DNA"/>
</dbReference>
<keyword evidence="3" id="KW-1003">Cell membrane</keyword>
<dbReference type="KEGG" id="abas:ACPOL_1572"/>
<evidence type="ECO:0000256" key="8">
    <source>
        <dbReference type="SAM" id="MobiDB-lite"/>
    </source>
</evidence>
<sequence length="291" mass="32687">MASSILSSSTGGRIVTIGPPPSAESDLRGAESSSADELEFENLSPASGQFGDAASFRSKTFASFNRSSEALELWRDAPDLGDLPTQSRKYEVGKRIFDIALAILIAPIVGLMIAFIGALIFLTAGQPIFFRQKRIGQHGREFYIWKFRTMRPHADHILAEHLKRDAEARDEWFHTHKLRNDPRITPLGSLLRKTSLDELPQLLNVFAGDMSFVGPRPIVRAEMVKYAERFPYYLAAVPGITGLWQVSGRCNVSYEARVILDETYVCKWSMARDLWILLKTPRAVCYRDGAY</sequence>
<name>A0A2Z5FVM1_9BACT</name>
<comment type="subcellular location">
    <subcellularLocation>
        <location evidence="1">Cell membrane</location>
    </subcellularLocation>
</comment>